<protein>
    <recommendedName>
        <fullName evidence="3">Nuclease SbcCD subunit C</fullName>
    </recommendedName>
</protein>
<evidence type="ECO:0000256" key="2">
    <source>
        <dbReference type="ARBA" id="ARBA00011322"/>
    </source>
</evidence>
<organism evidence="6 7">
    <name type="scientific">Glutamicibacter ardleyensis</name>
    <dbReference type="NCBI Taxonomy" id="225894"/>
    <lineage>
        <taxon>Bacteria</taxon>
        <taxon>Bacillati</taxon>
        <taxon>Actinomycetota</taxon>
        <taxon>Actinomycetes</taxon>
        <taxon>Micrococcales</taxon>
        <taxon>Micrococcaceae</taxon>
        <taxon>Glutamicibacter</taxon>
    </lineage>
</organism>
<dbReference type="InterPro" id="IPR038729">
    <property type="entry name" value="Rad50/SbcC_AAA"/>
</dbReference>
<keyword evidence="7" id="KW-1185">Reference proteome</keyword>
<evidence type="ECO:0000259" key="5">
    <source>
        <dbReference type="Pfam" id="PF13476"/>
    </source>
</evidence>
<dbReference type="Pfam" id="PF13476">
    <property type="entry name" value="AAA_23"/>
    <property type="match status" value="1"/>
</dbReference>
<accession>A0ABQ2DSV5</accession>
<keyword evidence="4" id="KW-0175">Coiled coil</keyword>
<evidence type="ECO:0000256" key="1">
    <source>
        <dbReference type="ARBA" id="ARBA00006930"/>
    </source>
</evidence>
<dbReference type="GeneID" id="303305192"/>
<dbReference type="Gene3D" id="3.40.50.300">
    <property type="entry name" value="P-loop containing nucleotide triphosphate hydrolases"/>
    <property type="match status" value="2"/>
</dbReference>
<dbReference type="SUPFAM" id="SSF52540">
    <property type="entry name" value="P-loop containing nucleoside triphosphate hydrolases"/>
    <property type="match status" value="1"/>
</dbReference>
<evidence type="ECO:0000256" key="4">
    <source>
        <dbReference type="SAM" id="Coils"/>
    </source>
</evidence>
<dbReference type="Proteomes" id="UP000606115">
    <property type="component" value="Unassembled WGS sequence"/>
</dbReference>
<gene>
    <name evidence="6" type="primary">sbcC</name>
    <name evidence="6" type="ORF">GCM10007173_28470</name>
</gene>
<dbReference type="RefSeq" id="WP_188686483.1">
    <property type="nucleotide sequence ID" value="NZ_BMKX01000008.1"/>
</dbReference>
<evidence type="ECO:0000313" key="7">
    <source>
        <dbReference type="Proteomes" id="UP000606115"/>
    </source>
</evidence>
<feature type="domain" description="Rad50/SbcC-type AAA" evidence="5">
    <location>
        <begin position="5"/>
        <end position="215"/>
    </location>
</feature>
<dbReference type="Pfam" id="PF13558">
    <property type="entry name" value="SbcC_Walker_B"/>
    <property type="match status" value="1"/>
</dbReference>
<name>A0ABQ2DSV5_9MICC</name>
<comment type="subunit">
    <text evidence="2">Heterodimer of SbcC and SbcD.</text>
</comment>
<dbReference type="EMBL" id="BMKX01000008">
    <property type="protein sequence ID" value="GGJ67993.1"/>
    <property type="molecule type" value="Genomic_DNA"/>
</dbReference>
<evidence type="ECO:0000256" key="3">
    <source>
        <dbReference type="ARBA" id="ARBA00013368"/>
    </source>
</evidence>
<reference evidence="7" key="1">
    <citation type="journal article" date="2019" name="Int. J. Syst. Evol. Microbiol.">
        <title>The Global Catalogue of Microorganisms (GCM) 10K type strain sequencing project: providing services to taxonomists for standard genome sequencing and annotation.</title>
        <authorList>
            <consortium name="The Broad Institute Genomics Platform"/>
            <consortium name="The Broad Institute Genome Sequencing Center for Infectious Disease"/>
            <person name="Wu L."/>
            <person name="Ma J."/>
        </authorList>
    </citation>
    <scope>NUCLEOTIDE SEQUENCE [LARGE SCALE GENOMIC DNA]</scope>
    <source>
        <strain evidence="7">CGMCC 1.3685</strain>
    </source>
</reference>
<comment type="similarity">
    <text evidence="1">Belongs to the SMC family. SbcC subfamily.</text>
</comment>
<dbReference type="PANTHER" id="PTHR32114:SF2">
    <property type="entry name" value="ABC TRANSPORTER ABCH.3"/>
    <property type="match status" value="1"/>
</dbReference>
<feature type="coiled-coil region" evidence="4">
    <location>
        <begin position="392"/>
        <end position="440"/>
    </location>
</feature>
<dbReference type="PANTHER" id="PTHR32114">
    <property type="entry name" value="ABC TRANSPORTER ABCH.3"/>
    <property type="match status" value="1"/>
</dbReference>
<feature type="coiled-coil region" evidence="4">
    <location>
        <begin position="616"/>
        <end position="671"/>
    </location>
</feature>
<evidence type="ECO:0000313" key="6">
    <source>
        <dbReference type="EMBL" id="GGJ67993.1"/>
    </source>
</evidence>
<comment type="caution">
    <text evidence="6">The sequence shown here is derived from an EMBL/GenBank/DDBJ whole genome shotgun (WGS) entry which is preliminary data.</text>
</comment>
<proteinExistence type="inferred from homology"/>
<sequence length="1021" mass="112197">MRIHKLRIQAFGPFAGVEEVDFDELSAGGLFLLDGPTGAGKSSILDAICYGIYGSLPGNRAGSRQIRSDHAAEGLEPQIICELTVGDRRFEVTRSPAWMRPSKRGKNGVTEQKASSALRELVKGQWEALSTRNDEVGQILGGLLGLDRDQFTKVVMLPQGGFADFLRAKATAREDLLSNLFDTSDYGKIEDEFNLRLTEERKKAAEIEATLSARENGIRQDATAFLASHELADPEVAQNQIEPPADLATEFADYDARILTMHCARQEGTAKLRLRREQSLKNQKSVDERRRVFARRAELSGLESEHSEKHPAAVRAGQALELHGKAAGIRGYEAQVNETKKSLEATVKAWHESQLKVANGYELRAQANADDLDVIRSRTAKLNNRLVVLNAALADETKKEQLQKDLKDALEQVNKQKKIREDAEKTLGQLRAERDDIAAEPQKLDLVAAAGAKQVATEELTAAQELVVQIKLRDKLHKSLTAADIEYAEQSLKLNAAETELIAAQRMQLEQSALRLAAALEDGSPCLVCGSLEHPQPAQSEDDAELIDDERIEALDKVVQTERELQRTKAKIRDVATTKFEAAAESAKDTDLDTGKARTELAQTKLDAATAKQAETTELARKLELLRARIEKETAKVAQAALDHATGTKQVQSLSTQIDELDAKLAQLREGSDLGLAELVKKVRAEFTVFNGAHKALTDHLAAANAAKKAADTWTQQRDEAGFVNDKEYVVALLSDEKREQYQTLQHEDTVRSSAIATLKASEDHLRAKDLAAQGIGAPTEEEQSTVNENVKAAEELYESARQDEVLAQTQLERLRTSVAALSEYRAESGPVVDAYRRLRDLADVIRGGGENKYKMTLSTYVLAARLEEVAQAATERLKIMSSERYSLHHDDSTRGNSKSGLGLRVRDSWTGKERDTQTLSGGETFMASLALALGLADVISHHSGAVDMQTLFVDEGFGSLDAETLEQVMEALESLRAGGRMIGLVSHVSEMKQRITNRVTVIKTQHGSTIDMTPEVMLTI</sequence>
<dbReference type="InterPro" id="IPR027417">
    <property type="entry name" value="P-loop_NTPase"/>
</dbReference>